<comment type="caution">
    <text evidence="2">The sequence shown here is derived from an EMBL/GenBank/DDBJ whole genome shotgun (WGS) entry which is preliminary data.</text>
</comment>
<dbReference type="Proteomes" id="UP001309876">
    <property type="component" value="Unassembled WGS sequence"/>
</dbReference>
<feature type="region of interest" description="Disordered" evidence="1">
    <location>
        <begin position="1"/>
        <end position="20"/>
    </location>
</feature>
<dbReference type="InterPro" id="IPR022036">
    <property type="entry name" value="DUF3605"/>
</dbReference>
<keyword evidence="3" id="KW-1185">Reference proteome</keyword>
<dbReference type="AlphaFoldDB" id="A0AAN7QAK8"/>
<dbReference type="EMBL" id="JAVRRJ010000011">
    <property type="protein sequence ID" value="KAK5080875.1"/>
    <property type="molecule type" value="Genomic_DNA"/>
</dbReference>
<dbReference type="Pfam" id="PF12239">
    <property type="entry name" value="DUF3605"/>
    <property type="match status" value="1"/>
</dbReference>
<sequence>MGRGGARNAGPHLESEDYTNNKKEVLPFPLTVVDRHNLSITDEQFEPHTWEELKQIVAENKLEVLRRWPSDLKRYIRWSAATKEEYGSIMAYVMQKRLKWLPSANSTPETGLSFDYKDPVPFKDSSDWQILPNDWPYGLDKGISHLIVWLKNRLEVEPPRGDLTPSARTMIEHFVQKEFVESIAEMTGDGTDKVIWFKNWVSLQSVPGIDHVHVLIRDVPRDFIDRRWTDGERPVQDMTHV</sequence>
<proteinExistence type="predicted"/>
<reference evidence="2 3" key="1">
    <citation type="submission" date="2023-08" db="EMBL/GenBank/DDBJ databases">
        <title>Black Yeasts Isolated from many extreme environments.</title>
        <authorList>
            <person name="Coleine C."/>
            <person name="Stajich J.E."/>
            <person name="Selbmann L."/>
        </authorList>
    </citation>
    <scope>NUCLEOTIDE SEQUENCE [LARGE SCALE GENOMIC DNA]</scope>
    <source>
        <strain evidence="2 3">CCFEE 5910</strain>
    </source>
</reference>
<accession>A0AAN7QAK8</accession>
<dbReference type="GO" id="GO:0006044">
    <property type="term" value="P:N-acetylglucosamine metabolic process"/>
    <property type="evidence" value="ECO:0007669"/>
    <property type="project" value="TreeGrafter"/>
</dbReference>
<evidence type="ECO:0000313" key="2">
    <source>
        <dbReference type="EMBL" id="KAK5080875.1"/>
    </source>
</evidence>
<dbReference type="PANTHER" id="PTHR35020:SF2">
    <property type="entry name" value="N-ACETYLGLUCOSAMINE-INDUCED PROTEIN 1"/>
    <property type="match status" value="1"/>
</dbReference>
<evidence type="ECO:0000256" key="1">
    <source>
        <dbReference type="SAM" id="MobiDB-lite"/>
    </source>
</evidence>
<gene>
    <name evidence="2" type="ORF">LTR05_008191</name>
</gene>
<evidence type="ECO:0000313" key="3">
    <source>
        <dbReference type="Proteomes" id="UP001309876"/>
    </source>
</evidence>
<evidence type="ECO:0008006" key="4">
    <source>
        <dbReference type="Google" id="ProtNLM"/>
    </source>
</evidence>
<organism evidence="2 3">
    <name type="scientific">Lithohypha guttulata</name>
    <dbReference type="NCBI Taxonomy" id="1690604"/>
    <lineage>
        <taxon>Eukaryota</taxon>
        <taxon>Fungi</taxon>
        <taxon>Dikarya</taxon>
        <taxon>Ascomycota</taxon>
        <taxon>Pezizomycotina</taxon>
        <taxon>Eurotiomycetes</taxon>
        <taxon>Chaetothyriomycetidae</taxon>
        <taxon>Chaetothyriales</taxon>
        <taxon>Trichomeriaceae</taxon>
        <taxon>Lithohypha</taxon>
    </lineage>
</organism>
<protein>
    <recommendedName>
        <fullName evidence="4">N-acetylglucosamine-induced protein 1</fullName>
    </recommendedName>
</protein>
<dbReference type="PANTHER" id="PTHR35020">
    <property type="entry name" value="N-ACETYLGLUCOSAMINE-INDUCED PROTEIN 1"/>
    <property type="match status" value="1"/>
</dbReference>
<name>A0AAN7QAK8_9EURO</name>
<dbReference type="GO" id="GO:0005737">
    <property type="term" value="C:cytoplasm"/>
    <property type="evidence" value="ECO:0007669"/>
    <property type="project" value="TreeGrafter"/>
</dbReference>